<sequence>MYLGKLSKQVVCMVKFCQFNSNPKFAHFSIMLQFFSFLRRNLLTQVVHKAHLLLAFKLSSSLVLSKSLLIFVHHKGIFSVCGLVI</sequence>
<dbReference type="EMBL" id="JAUHHV010000001">
    <property type="protein sequence ID" value="KAK1436289.1"/>
    <property type="molecule type" value="Genomic_DNA"/>
</dbReference>
<accession>A0AAD8L5X5</accession>
<proteinExistence type="predicted"/>
<evidence type="ECO:0000313" key="1">
    <source>
        <dbReference type="EMBL" id="KAK1436289.1"/>
    </source>
</evidence>
<comment type="caution">
    <text evidence="1">The sequence shown here is derived from an EMBL/GenBank/DDBJ whole genome shotgun (WGS) entry which is preliminary data.</text>
</comment>
<dbReference type="AlphaFoldDB" id="A0AAD8L5X5"/>
<organism evidence="1 2">
    <name type="scientific">Tagetes erecta</name>
    <name type="common">African marigold</name>
    <dbReference type="NCBI Taxonomy" id="13708"/>
    <lineage>
        <taxon>Eukaryota</taxon>
        <taxon>Viridiplantae</taxon>
        <taxon>Streptophyta</taxon>
        <taxon>Embryophyta</taxon>
        <taxon>Tracheophyta</taxon>
        <taxon>Spermatophyta</taxon>
        <taxon>Magnoliopsida</taxon>
        <taxon>eudicotyledons</taxon>
        <taxon>Gunneridae</taxon>
        <taxon>Pentapetalae</taxon>
        <taxon>asterids</taxon>
        <taxon>campanulids</taxon>
        <taxon>Asterales</taxon>
        <taxon>Asteraceae</taxon>
        <taxon>Asteroideae</taxon>
        <taxon>Heliantheae alliance</taxon>
        <taxon>Tageteae</taxon>
        <taxon>Tagetes</taxon>
    </lineage>
</organism>
<evidence type="ECO:0000313" key="2">
    <source>
        <dbReference type="Proteomes" id="UP001229421"/>
    </source>
</evidence>
<reference evidence="1" key="1">
    <citation type="journal article" date="2023" name="bioRxiv">
        <title>Improved chromosome-level genome assembly for marigold (Tagetes erecta).</title>
        <authorList>
            <person name="Jiang F."/>
            <person name="Yuan L."/>
            <person name="Wang S."/>
            <person name="Wang H."/>
            <person name="Xu D."/>
            <person name="Wang A."/>
            <person name="Fan W."/>
        </authorList>
    </citation>
    <scope>NUCLEOTIDE SEQUENCE</scope>
    <source>
        <strain evidence="1">WSJ</strain>
        <tissue evidence="1">Leaf</tissue>
    </source>
</reference>
<gene>
    <name evidence="1" type="ORF">QVD17_02068</name>
</gene>
<name>A0AAD8L5X5_TARER</name>
<protein>
    <submittedName>
        <fullName evidence="1">Uncharacterized protein</fullName>
    </submittedName>
</protein>
<keyword evidence="2" id="KW-1185">Reference proteome</keyword>
<dbReference type="Proteomes" id="UP001229421">
    <property type="component" value="Unassembled WGS sequence"/>
</dbReference>